<name>A0A5C6CBW3_9BACT</name>
<dbReference type="EMBL" id="SJPT01000007">
    <property type="protein sequence ID" value="TWU20924.1"/>
    <property type="molecule type" value="Genomic_DNA"/>
</dbReference>
<organism evidence="2 3">
    <name type="scientific">Novipirellula galeiformis</name>
    <dbReference type="NCBI Taxonomy" id="2528004"/>
    <lineage>
        <taxon>Bacteria</taxon>
        <taxon>Pseudomonadati</taxon>
        <taxon>Planctomycetota</taxon>
        <taxon>Planctomycetia</taxon>
        <taxon>Pirellulales</taxon>
        <taxon>Pirellulaceae</taxon>
        <taxon>Novipirellula</taxon>
    </lineage>
</organism>
<dbReference type="Proteomes" id="UP000316304">
    <property type="component" value="Unassembled WGS sequence"/>
</dbReference>
<evidence type="ECO:0000256" key="1">
    <source>
        <dbReference type="SAM" id="MobiDB-lite"/>
    </source>
</evidence>
<reference evidence="2 3" key="1">
    <citation type="submission" date="2019-02" db="EMBL/GenBank/DDBJ databases">
        <title>Deep-cultivation of Planctomycetes and their phenomic and genomic characterization uncovers novel biology.</title>
        <authorList>
            <person name="Wiegand S."/>
            <person name="Jogler M."/>
            <person name="Boedeker C."/>
            <person name="Pinto D."/>
            <person name="Vollmers J."/>
            <person name="Rivas-Marin E."/>
            <person name="Kohn T."/>
            <person name="Peeters S.H."/>
            <person name="Heuer A."/>
            <person name="Rast P."/>
            <person name="Oberbeckmann S."/>
            <person name="Bunk B."/>
            <person name="Jeske O."/>
            <person name="Meyerdierks A."/>
            <person name="Storesund J.E."/>
            <person name="Kallscheuer N."/>
            <person name="Luecker S."/>
            <person name="Lage O.M."/>
            <person name="Pohl T."/>
            <person name="Merkel B.J."/>
            <person name="Hornburger P."/>
            <person name="Mueller R.-W."/>
            <person name="Bruemmer F."/>
            <person name="Labrenz M."/>
            <person name="Spormann A.M."/>
            <person name="Op Den Camp H."/>
            <person name="Overmann J."/>
            <person name="Amann R."/>
            <person name="Jetten M.S.M."/>
            <person name="Mascher T."/>
            <person name="Medema M.H."/>
            <person name="Devos D.P."/>
            <person name="Kaster A.-K."/>
            <person name="Ovreas L."/>
            <person name="Rohde M."/>
            <person name="Galperin M.Y."/>
            <person name="Jogler C."/>
        </authorList>
    </citation>
    <scope>NUCLEOTIDE SEQUENCE [LARGE SCALE GENOMIC DNA]</scope>
    <source>
        <strain evidence="2 3">Pla52o</strain>
    </source>
</reference>
<sequence length="98" mass="10820">MGMYLVGPLERTSASSSSASARMTRDLVADDNGRLHSLYWKTRPMLEHTFLSADGGCILEPSGPLETAHRVYPDVKHFSKSENEVTLSWLKSNVGVPQ</sequence>
<accession>A0A5C6CBW3</accession>
<feature type="region of interest" description="Disordered" evidence="1">
    <location>
        <begin position="1"/>
        <end position="22"/>
    </location>
</feature>
<evidence type="ECO:0000313" key="2">
    <source>
        <dbReference type="EMBL" id="TWU20924.1"/>
    </source>
</evidence>
<keyword evidence="3" id="KW-1185">Reference proteome</keyword>
<proteinExistence type="predicted"/>
<evidence type="ECO:0000313" key="3">
    <source>
        <dbReference type="Proteomes" id="UP000316304"/>
    </source>
</evidence>
<gene>
    <name evidence="2" type="ORF">Pla52o_39550</name>
</gene>
<dbReference type="AlphaFoldDB" id="A0A5C6CBW3"/>
<protein>
    <submittedName>
        <fullName evidence="2">Uncharacterized protein</fullName>
    </submittedName>
</protein>
<comment type="caution">
    <text evidence="2">The sequence shown here is derived from an EMBL/GenBank/DDBJ whole genome shotgun (WGS) entry which is preliminary data.</text>
</comment>